<dbReference type="AlphaFoldDB" id="A0A5C4SNI2"/>
<keyword evidence="3" id="KW-1185">Reference proteome</keyword>
<keyword evidence="1" id="KW-0472">Membrane</keyword>
<comment type="caution">
    <text evidence="2">The sequence shown here is derived from an EMBL/GenBank/DDBJ whole genome shotgun (WGS) entry which is preliminary data.</text>
</comment>
<sequence length="70" mass="7779">MKYFIFFIIIAAASLGVYNATKISMTAPFEGESMIGMITLLASLCAIVLMVILLVSKRIEKKVKDHRNNV</sequence>
<accession>A0A5C4SNI2</accession>
<feature type="transmembrane region" description="Helical" evidence="1">
    <location>
        <begin position="35"/>
        <end position="55"/>
    </location>
</feature>
<protein>
    <submittedName>
        <fullName evidence="2">Uncharacterized protein</fullName>
    </submittedName>
</protein>
<organism evidence="2 3">
    <name type="scientific">Allotamlana fucoidanivorans</name>
    <dbReference type="NCBI Taxonomy" id="2583814"/>
    <lineage>
        <taxon>Bacteria</taxon>
        <taxon>Pseudomonadati</taxon>
        <taxon>Bacteroidota</taxon>
        <taxon>Flavobacteriia</taxon>
        <taxon>Flavobacteriales</taxon>
        <taxon>Flavobacteriaceae</taxon>
        <taxon>Allotamlana</taxon>
    </lineage>
</organism>
<evidence type="ECO:0000256" key="1">
    <source>
        <dbReference type="SAM" id="Phobius"/>
    </source>
</evidence>
<name>A0A5C4SNI2_9FLAO</name>
<proteinExistence type="predicted"/>
<dbReference type="RefSeq" id="WP_139695811.1">
    <property type="nucleotide sequence ID" value="NZ_CP074074.1"/>
</dbReference>
<keyword evidence="1" id="KW-1133">Transmembrane helix</keyword>
<evidence type="ECO:0000313" key="2">
    <source>
        <dbReference type="EMBL" id="TNJ45301.1"/>
    </source>
</evidence>
<dbReference type="OrthoDB" id="1453319at2"/>
<evidence type="ECO:0000313" key="3">
    <source>
        <dbReference type="Proteomes" id="UP000308713"/>
    </source>
</evidence>
<dbReference type="EMBL" id="VDCS01000005">
    <property type="protein sequence ID" value="TNJ45301.1"/>
    <property type="molecule type" value="Genomic_DNA"/>
</dbReference>
<gene>
    <name evidence="2" type="ORF">FGF67_06210</name>
</gene>
<reference evidence="2 3" key="1">
    <citation type="submission" date="2019-05" db="EMBL/GenBank/DDBJ databases">
        <title>Tamlana fucoidanivorans sp. nov., isolated from the surface of algae collected from Fujian province in China.</title>
        <authorList>
            <person name="Li J."/>
        </authorList>
    </citation>
    <scope>NUCLEOTIDE SEQUENCE [LARGE SCALE GENOMIC DNA]</scope>
    <source>
        <strain evidence="2 3">CW2-9</strain>
    </source>
</reference>
<dbReference type="Proteomes" id="UP000308713">
    <property type="component" value="Unassembled WGS sequence"/>
</dbReference>
<keyword evidence="1" id="KW-0812">Transmembrane</keyword>